<dbReference type="InterPro" id="IPR036412">
    <property type="entry name" value="HAD-like_sf"/>
</dbReference>
<accession>A0A3P6RZJ7</accession>
<evidence type="ECO:0000256" key="3">
    <source>
        <dbReference type="ARBA" id="ARBA00022842"/>
    </source>
</evidence>
<dbReference type="Proteomes" id="UP000267096">
    <property type="component" value="Unassembled WGS sequence"/>
</dbReference>
<dbReference type="PANTHER" id="PTHR12103">
    <property type="entry name" value="5'-NUCLEOTIDASE DOMAIN-CONTAINING"/>
    <property type="match status" value="1"/>
</dbReference>
<dbReference type="OrthoDB" id="5865210at2759"/>
<gene>
    <name evidence="4" type="ORF">ASIM_LOCUS17482</name>
</gene>
<evidence type="ECO:0000313" key="4">
    <source>
        <dbReference type="EMBL" id="VDK60520.1"/>
    </source>
</evidence>
<dbReference type="GO" id="GO:0046872">
    <property type="term" value="F:metal ion binding"/>
    <property type="evidence" value="ECO:0007669"/>
    <property type="project" value="UniProtKB-KW"/>
</dbReference>
<keyword evidence="2" id="KW-0378">Hydrolase</keyword>
<dbReference type="InterPro" id="IPR008380">
    <property type="entry name" value="HAD-SF_hydro_IG_5-nucl"/>
</dbReference>
<proteinExistence type="predicted"/>
<evidence type="ECO:0000256" key="1">
    <source>
        <dbReference type="ARBA" id="ARBA00022723"/>
    </source>
</evidence>
<dbReference type="EMBL" id="UYRR01034184">
    <property type="protein sequence ID" value="VDK60520.1"/>
    <property type="molecule type" value="Genomic_DNA"/>
</dbReference>
<dbReference type="SUPFAM" id="SSF56784">
    <property type="entry name" value="HAD-like"/>
    <property type="match status" value="1"/>
</dbReference>
<keyword evidence="3" id="KW-0460">Magnesium</keyword>
<dbReference type="Pfam" id="PF05761">
    <property type="entry name" value="5_nucleotid"/>
    <property type="match status" value="1"/>
</dbReference>
<reference evidence="4 5" key="1">
    <citation type="submission" date="2018-11" db="EMBL/GenBank/DDBJ databases">
        <authorList>
            <consortium name="Pathogen Informatics"/>
        </authorList>
    </citation>
    <scope>NUCLEOTIDE SEQUENCE [LARGE SCALE GENOMIC DNA]</scope>
</reference>
<organism evidence="4 5">
    <name type="scientific">Anisakis simplex</name>
    <name type="common">Herring worm</name>
    <dbReference type="NCBI Taxonomy" id="6269"/>
    <lineage>
        <taxon>Eukaryota</taxon>
        <taxon>Metazoa</taxon>
        <taxon>Ecdysozoa</taxon>
        <taxon>Nematoda</taxon>
        <taxon>Chromadorea</taxon>
        <taxon>Rhabditida</taxon>
        <taxon>Spirurina</taxon>
        <taxon>Ascaridomorpha</taxon>
        <taxon>Ascaridoidea</taxon>
        <taxon>Anisakidae</taxon>
        <taxon>Anisakis</taxon>
        <taxon>Anisakis simplex complex</taxon>
    </lineage>
</organism>
<dbReference type="AlphaFoldDB" id="A0A3P6RZJ7"/>
<dbReference type="PANTHER" id="PTHR12103:SF15">
    <property type="entry name" value="CYTOSOLIC PURINE 5'-NUCLEOTIDASE"/>
    <property type="match status" value="1"/>
</dbReference>
<sequence length="89" mass="10617">MERIRFYGFDMDYTLAMYKSPDFEALLFSRILERMILKGYPEELRSCNYDPKFPIRGLWFDQKYGNLVKVDGFGNIIVGVHGFQFLKPY</sequence>
<keyword evidence="5" id="KW-1185">Reference proteome</keyword>
<keyword evidence="1" id="KW-0479">Metal-binding</keyword>
<evidence type="ECO:0000256" key="2">
    <source>
        <dbReference type="ARBA" id="ARBA00022801"/>
    </source>
</evidence>
<protein>
    <submittedName>
        <fullName evidence="4">Uncharacterized protein</fullName>
    </submittedName>
</protein>
<dbReference type="GO" id="GO:0008253">
    <property type="term" value="F:5'-nucleotidase activity"/>
    <property type="evidence" value="ECO:0007669"/>
    <property type="project" value="TreeGrafter"/>
</dbReference>
<evidence type="ECO:0000313" key="5">
    <source>
        <dbReference type="Proteomes" id="UP000267096"/>
    </source>
</evidence>
<name>A0A3P6RZJ7_ANISI</name>